<feature type="transmembrane region" description="Helical" evidence="1">
    <location>
        <begin position="44"/>
        <end position="70"/>
    </location>
</feature>
<comment type="caution">
    <text evidence="2">The sequence shown here is derived from an EMBL/GenBank/DDBJ whole genome shotgun (WGS) entry which is preliminary data.</text>
</comment>
<gene>
    <name evidence="2" type="ORF">CVIRNUC_002390</name>
</gene>
<keyword evidence="1" id="KW-0812">Transmembrane</keyword>
<dbReference type="Proteomes" id="UP001314263">
    <property type="component" value="Unassembled WGS sequence"/>
</dbReference>
<keyword evidence="1" id="KW-1133">Transmembrane helix</keyword>
<evidence type="ECO:0000313" key="2">
    <source>
        <dbReference type="EMBL" id="CAK0755640.1"/>
    </source>
</evidence>
<protein>
    <submittedName>
        <fullName evidence="2">Uncharacterized protein</fullName>
    </submittedName>
</protein>
<keyword evidence="1" id="KW-0472">Membrane</keyword>
<dbReference type="AlphaFoldDB" id="A0AAV1I045"/>
<proteinExistence type="predicted"/>
<reference evidence="2 3" key="1">
    <citation type="submission" date="2023-10" db="EMBL/GenBank/DDBJ databases">
        <authorList>
            <person name="Maclean D."/>
            <person name="Macfadyen A."/>
        </authorList>
    </citation>
    <scope>NUCLEOTIDE SEQUENCE [LARGE SCALE GENOMIC DNA]</scope>
</reference>
<name>A0AAV1I045_9CHLO</name>
<evidence type="ECO:0000256" key="1">
    <source>
        <dbReference type="SAM" id="Phobius"/>
    </source>
</evidence>
<dbReference type="EMBL" id="CAUYUE010000003">
    <property type="protein sequence ID" value="CAK0755640.1"/>
    <property type="molecule type" value="Genomic_DNA"/>
</dbReference>
<sequence>MIVVVSGQVNGAGAPQSGAADCSVLCPSASDVMCRIRNKCWRSLLGMSAGIVGLLAGVFMLWMGISHGWFLKLLSCCCKMVMSAAKSRPHEEGLALLPSKSQFELSKSVLAGFDALTPLTLEALLEGFQASQVVYLDLRKVKIQQDACNLINVGLSACLAGQITIVQGQQGAPSQACRSTLASRQGISLAVAFKVKEELTSQLLHYDVSVGAYMQLDQPRELVQEALALLIPRPMAEEVLHLEPQGRCLNDANARRGRKPFRLTLQPPPEVTMERAETLQELWNGFNLARVAFLDLQKMAVADACGLSAVGPRACLAGDLHLVPGQFGASSQMVFRLKMKLRSQVRWHVPACGGYLRKPEPAPLEAKLLTLLLPSPVALEVLSLQPQGCCLNNAHIPDASKHEQCDNLTDFWQAYQEHEAAFLDLQRVDIPPQAGLFAAGPSGCLSGQLQMVQGQLGMPSQVVFRLSADLAKQVVSFSRDKGRYEPLAVPQTLDPAHLAMLLPATVALQELLDGYRETGVAYLDLSYFPTDALTEPGPAACVAGDLKLVPGQFGMPSLMVFTPSSLRALQLSHFSEEHNAYELLPDALDLDRQKLTLMLPLHKATNVVSLDLRGHCLN</sequence>
<evidence type="ECO:0000313" key="3">
    <source>
        <dbReference type="Proteomes" id="UP001314263"/>
    </source>
</evidence>
<organism evidence="2 3">
    <name type="scientific">Coccomyxa viridis</name>
    <dbReference type="NCBI Taxonomy" id="1274662"/>
    <lineage>
        <taxon>Eukaryota</taxon>
        <taxon>Viridiplantae</taxon>
        <taxon>Chlorophyta</taxon>
        <taxon>core chlorophytes</taxon>
        <taxon>Trebouxiophyceae</taxon>
        <taxon>Trebouxiophyceae incertae sedis</taxon>
        <taxon>Coccomyxaceae</taxon>
        <taxon>Coccomyxa</taxon>
    </lineage>
</organism>
<keyword evidence="3" id="KW-1185">Reference proteome</keyword>
<accession>A0AAV1I045</accession>